<dbReference type="OrthoDB" id="9860144at2"/>
<evidence type="ECO:0000313" key="2">
    <source>
        <dbReference type="EMBL" id="RAW53259.1"/>
    </source>
</evidence>
<dbReference type="Proteomes" id="UP000220904">
    <property type="component" value="Unassembled WGS sequence"/>
</dbReference>
<dbReference type="AlphaFoldDB" id="A0A2A7B8J0"/>
<proteinExistence type="predicted"/>
<organism evidence="1 3">
    <name type="scientific">Faecalibacterium prausnitzii</name>
    <dbReference type="NCBI Taxonomy" id="853"/>
    <lineage>
        <taxon>Bacteria</taxon>
        <taxon>Bacillati</taxon>
        <taxon>Bacillota</taxon>
        <taxon>Clostridia</taxon>
        <taxon>Eubacteriales</taxon>
        <taxon>Oscillospiraceae</taxon>
        <taxon>Faecalibacterium</taxon>
    </lineage>
</organism>
<sequence>MDIEELYRCVFNNVSKNQYDKAFEIALSAYQSYTLNELDEFFRKSPPVYNMVGISGSGGSNIAKPNIGTLTAYHLAKIFQVENFNISIVKFGSRKRTSVSGSVDFGETINSIPFKLVDDSCFNKTISYLTFNESIHKYIDEHYVVSIPTSKRLVFCKSKVEADHILMRDSNNIEVEVIYSCLNGKPFDEIIPEHYVICHENGTVSKSFPKYTDKDYEITSSDVTDLNQRLLNSKDFSEPWGRCLKYSIAEAISFFCDKKIEDAFDIIHKYSEHT</sequence>
<evidence type="ECO:0000313" key="3">
    <source>
        <dbReference type="Proteomes" id="UP000220904"/>
    </source>
</evidence>
<evidence type="ECO:0000313" key="1">
    <source>
        <dbReference type="EMBL" id="PDX87737.1"/>
    </source>
</evidence>
<dbReference type="EMBL" id="NOUV01000005">
    <property type="protein sequence ID" value="PDX87737.1"/>
    <property type="molecule type" value="Genomic_DNA"/>
</dbReference>
<dbReference type="Proteomes" id="UP000251144">
    <property type="component" value="Unassembled WGS sequence"/>
</dbReference>
<name>A0A2A7B8J0_9FIRM</name>
<protein>
    <submittedName>
        <fullName evidence="1">Uncharacterized protein</fullName>
    </submittedName>
</protein>
<reference evidence="1 3" key="1">
    <citation type="journal article" date="2017" name="Front. Microbiol.">
        <title>New Insights into the Diversity of the Genus Faecalibacterium.</title>
        <authorList>
            <person name="Benevides L."/>
            <person name="Burman S."/>
            <person name="Martin R."/>
            <person name="Robert V."/>
            <person name="Thomas M."/>
            <person name="Miquel S."/>
            <person name="Chain F."/>
            <person name="Sokol H."/>
            <person name="Bermudez-Humaran L.G."/>
            <person name="Morrison M."/>
            <person name="Langella P."/>
            <person name="Azevedo V.A."/>
            <person name="Chatel J.M."/>
            <person name="Soares S."/>
        </authorList>
    </citation>
    <scope>NUCLEOTIDE SEQUENCE [LARGE SCALE GENOMIC DNA]</scope>
    <source>
        <strain evidence="1 3">AHMP21</strain>
    </source>
</reference>
<gene>
    <name evidence="2" type="ORF">C4N26_11885</name>
    <name evidence="1" type="ORF">CHR60_01540</name>
</gene>
<reference evidence="2 4" key="2">
    <citation type="submission" date="2018-02" db="EMBL/GenBank/DDBJ databases">
        <title>Complete genome sequencing of Faecalibacterium prausnitzii strains isolated from the human gut.</title>
        <authorList>
            <person name="Fitzgerald B.C."/>
            <person name="Shkoporov A.N."/>
            <person name="Ross P.R."/>
            <person name="Hill C."/>
        </authorList>
    </citation>
    <scope>NUCLEOTIDE SEQUENCE [LARGE SCALE GENOMIC DNA]</scope>
    <source>
        <strain evidence="2 4">APC942/32-1</strain>
    </source>
</reference>
<evidence type="ECO:0000313" key="4">
    <source>
        <dbReference type="Proteomes" id="UP000251144"/>
    </source>
</evidence>
<dbReference type="RefSeq" id="WP_097791403.1">
    <property type="nucleotide sequence ID" value="NZ_NOUV01000005.1"/>
</dbReference>
<accession>A0A2A7B8J0</accession>
<comment type="caution">
    <text evidence="1">The sequence shown here is derived from an EMBL/GenBank/DDBJ whole genome shotgun (WGS) entry which is preliminary data.</text>
</comment>
<dbReference type="EMBL" id="PRLB01000013">
    <property type="protein sequence ID" value="RAW53259.1"/>
    <property type="molecule type" value="Genomic_DNA"/>
</dbReference>